<keyword evidence="1" id="KW-0456">Lyase</keyword>
<dbReference type="GO" id="GO:0016829">
    <property type="term" value="F:lyase activity"/>
    <property type="evidence" value="ECO:0007669"/>
    <property type="project" value="UniProtKB-KW"/>
</dbReference>
<gene>
    <name evidence="1" type="ORF">OBE_02870</name>
</gene>
<sequence length="37" mass="4130">MAQNIFKGLGVALITPFNTDGSVDYQSLKRLVEFQID</sequence>
<dbReference type="Gene3D" id="3.20.20.70">
    <property type="entry name" value="Aldolase class I"/>
    <property type="match status" value="1"/>
</dbReference>
<comment type="caution">
    <text evidence="1">The sequence shown here is derived from an EMBL/GenBank/DDBJ whole genome shotgun (WGS) entry which is preliminary data.</text>
</comment>
<dbReference type="InterPro" id="IPR002220">
    <property type="entry name" value="DapA-like"/>
</dbReference>
<evidence type="ECO:0000313" key="1">
    <source>
        <dbReference type="EMBL" id="EKC72476.1"/>
    </source>
</evidence>
<feature type="non-terminal residue" evidence="1">
    <location>
        <position position="37"/>
    </location>
</feature>
<dbReference type="EC" id="4.-.-.-" evidence="1"/>
<accession>K1ULS0</accession>
<dbReference type="InterPro" id="IPR013785">
    <property type="entry name" value="Aldolase_TIM"/>
</dbReference>
<protein>
    <submittedName>
        <fullName evidence="1">Dihydrodipicolinate synthetase</fullName>
        <ecNumber evidence="1">4.-.-.-</ecNumber>
    </submittedName>
</protein>
<organism evidence="1">
    <name type="scientific">human gut metagenome</name>
    <dbReference type="NCBI Taxonomy" id="408170"/>
    <lineage>
        <taxon>unclassified sequences</taxon>
        <taxon>metagenomes</taxon>
        <taxon>organismal metagenomes</taxon>
    </lineage>
</organism>
<dbReference type="SUPFAM" id="SSF51569">
    <property type="entry name" value="Aldolase"/>
    <property type="match status" value="1"/>
</dbReference>
<proteinExistence type="predicted"/>
<name>K1ULS0_9ZZZZ</name>
<reference evidence="1" key="1">
    <citation type="journal article" date="2013" name="Environ. Microbiol.">
        <title>Microbiota from the distal guts of lean and obese adolescents exhibit partial functional redundancy besides clear differences in community structure.</title>
        <authorList>
            <person name="Ferrer M."/>
            <person name="Ruiz A."/>
            <person name="Lanza F."/>
            <person name="Haange S.B."/>
            <person name="Oberbach A."/>
            <person name="Till H."/>
            <person name="Bargiela R."/>
            <person name="Campoy C."/>
            <person name="Segura M.T."/>
            <person name="Richter M."/>
            <person name="von Bergen M."/>
            <person name="Seifert J."/>
            <person name="Suarez A."/>
        </authorList>
    </citation>
    <scope>NUCLEOTIDE SEQUENCE</scope>
</reference>
<dbReference type="Pfam" id="PF00701">
    <property type="entry name" value="DHDPS"/>
    <property type="match status" value="1"/>
</dbReference>
<dbReference type="EMBL" id="AJWZ01001890">
    <property type="protein sequence ID" value="EKC72476.1"/>
    <property type="molecule type" value="Genomic_DNA"/>
</dbReference>
<dbReference type="AlphaFoldDB" id="K1ULS0"/>